<evidence type="ECO:0008006" key="6">
    <source>
        <dbReference type="Google" id="ProtNLM"/>
    </source>
</evidence>
<accession>A0AAV9Q2Z8</accession>
<evidence type="ECO:0000256" key="3">
    <source>
        <dbReference type="SAM" id="MobiDB-lite"/>
    </source>
</evidence>
<dbReference type="Pfam" id="PF01784">
    <property type="entry name" value="DUF34_NIF3"/>
    <property type="match status" value="1"/>
</dbReference>
<evidence type="ECO:0000313" key="5">
    <source>
        <dbReference type="Proteomes" id="UP001345827"/>
    </source>
</evidence>
<dbReference type="SUPFAM" id="SSF102705">
    <property type="entry name" value="NIF3 (NGG1p interacting factor 3)-like"/>
    <property type="match status" value="1"/>
</dbReference>
<proteinExistence type="inferred from homology"/>
<organism evidence="4 5">
    <name type="scientific">Vermiconidia calcicola</name>
    <dbReference type="NCBI Taxonomy" id="1690605"/>
    <lineage>
        <taxon>Eukaryota</taxon>
        <taxon>Fungi</taxon>
        <taxon>Dikarya</taxon>
        <taxon>Ascomycota</taxon>
        <taxon>Pezizomycotina</taxon>
        <taxon>Dothideomycetes</taxon>
        <taxon>Dothideomycetidae</taxon>
        <taxon>Mycosphaerellales</taxon>
        <taxon>Extremaceae</taxon>
        <taxon>Vermiconidia</taxon>
    </lineage>
</organism>
<dbReference type="AlphaFoldDB" id="A0AAV9Q2Z8"/>
<comment type="similarity">
    <text evidence="1">Belongs to the GTP cyclohydrolase I type 2/NIF3 family.</text>
</comment>
<feature type="compositionally biased region" description="Polar residues" evidence="3">
    <location>
        <begin position="303"/>
        <end position="323"/>
    </location>
</feature>
<feature type="binding site" evidence="2">
    <location>
        <position position="210"/>
    </location>
    <ligand>
        <name>a divalent metal cation</name>
        <dbReference type="ChEBI" id="CHEBI:60240"/>
        <label>1</label>
    </ligand>
</feature>
<protein>
    <recommendedName>
        <fullName evidence="6">YbgI/family dinuclear metal center protein</fullName>
    </recommendedName>
</protein>
<sequence>MGLRTEARRGLRRARVDVNALRATGSAIRMVMDGRYRVECMKLVIFRCTMNLEELRHWFAALDRQQQNFQLFATTYHSTHEYLTQRDAFYAQNYHPAGRPRPLMLRQLLSRALSRTQSFPVRSFNTTRNMSTTNAYNVSPFTTAVVSSMRRLYPESLADKSFDNTGFLIQAPFISSRPRNRNSVLLTVDLTRAVADEAIENNHSIVVAYHPIIFRGLKSITTEDTQQLSMTLLLAHGISVYCPHTAVDTVPNGMADWLCDIITGKTDVPEKHAHTATPSSPASETEVTTSDESEKGSDHSRPSTKPTSPSAAGQDDPFTSTDTPKPKSLKMFRQHPHRTYSKPTYPRPTSSFHPAVLSHDRSVITPSPRSALDEANQFVASDIYKTNNTGAGRLIEFAAPQPLTVLITRIAHAIGLPKGFAVAIPQGWTLEEISISSVATCPGSGGGVVRGCHADLVFTGELSHHEALAVTERGGCVISLFHSNSERGYLWTIMRERLENEVREEWDRVRTEEASKSGLKKEVKEMLDDTGVEVVVSERDRDPYGIVVLEDAAVEGVKIGSGSGSGSGSSGS</sequence>
<dbReference type="EMBL" id="JAXLQG010000013">
    <property type="protein sequence ID" value="KAK5533314.1"/>
    <property type="molecule type" value="Genomic_DNA"/>
</dbReference>
<comment type="caution">
    <text evidence="4">The sequence shown here is derived from an EMBL/GenBank/DDBJ whole genome shotgun (WGS) entry which is preliminary data.</text>
</comment>
<dbReference type="InterPro" id="IPR002678">
    <property type="entry name" value="DUF34/NIF3"/>
</dbReference>
<evidence type="ECO:0000256" key="2">
    <source>
        <dbReference type="PIRSR" id="PIRSR602678-1"/>
    </source>
</evidence>
<feature type="region of interest" description="Disordered" evidence="3">
    <location>
        <begin position="270"/>
        <end position="353"/>
    </location>
</feature>
<feature type="binding site" evidence="2">
    <location>
        <position position="482"/>
    </location>
    <ligand>
        <name>a divalent metal cation</name>
        <dbReference type="ChEBI" id="CHEBI:60240"/>
        <label>1</label>
    </ligand>
</feature>
<dbReference type="FunFam" id="3.40.1390.30:FF:000001">
    <property type="entry name" value="GTP cyclohydrolase 1 type 2"/>
    <property type="match status" value="1"/>
</dbReference>
<feature type="binding site" evidence="2">
    <location>
        <position position="248"/>
    </location>
    <ligand>
        <name>a divalent metal cation</name>
        <dbReference type="ChEBI" id="CHEBI:60240"/>
        <label>1</label>
    </ligand>
</feature>
<dbReference type="Proteomes" id="UP001345827">
    <property type="component" value="Unassembled WGS sequence"/>
</dbReference>
<gene>
    <name evidence="4" type="ORF">LTR25_007179</name>
</gene>
<dbReference type="GO" id="GO:0046872">
    <property type="term" value="F:metal ion binding"/>
    <property type="evidence" value="ECO:0007669"/>
    <property type="project" value="UniProtKB-KW"/>
</dbReference>
<dbReference type="PANTHER" id="PTHR13799:SF13">
    <property type="entry name" value="NIF3-LIKE PROTEIN 1"/>
    <property type="match status" value="1"/>
</dbReference>
<feature type="binding site" evidence="2">
    <location>
        <position position="486"/>
    </location>
    <ligand>
        <name>a divalent metal cation</name>
        <dbReference type="ChEBI" id="CHEBI:60240"/>
        <label>1</label>
    </ligand>
</feature>
<reference evidence="4 5" key="1">
    <citation type="submission" date="2023-06" db="EMBL/GenBank/DDBJ databases">
        <title>Black Yeasts Isolated from many extreme environments.</title>
        <authorList>
            <person name="Coleine C."/>
            <person name="Stajich J.E."/>
            <person name="Selbmann L."/>
        </authorList>
    </citation>
    <scope>NUCLEOTIDE SEQUENCE [LARGE SCALE GENOMIC DNA]</scope>
    <source>
        <strain evidence="4 5">CCFEE 5887</strain>
    </source>
</reference>
<feature type="compositionally biased region" description="Basic and acidic residues" evidence="3">
    <location>
        <begin position="292"/>
        <end position="301"/>
    </location>
</feature>
<dbReference type="PANTHER" id="PTHR13799">
    <property type="entry name" value="NGG1 INTERACTING FACTOR 3"/>
    <property type="match status" value="1"/>
</dbReference>
<name>A0AAV9Q2Z8_9PEZI</name>
<keyword evidence="5" id="KW-1185">Reference proteome</keyword>
<keyword evidence="2" id="KW-0479">Metal-binding</keyword>
<dbReference type="Gene3D" id="3.40.1390.30">
    <property type="entry name" value="NIF3 (NGG1p interacting factor 3)-like"/>
    <property type="match status" value="2"/>
</dbReference>
<evidence type="ECO:0000256" key="1">
    <source>
        <dbReference type="ARBA" id="ARBA00006964"/>
    </source>
</evidence>
<evidence type="ECO:0000313" key="4">
    <source>
        <dbReference type="EMBL" id="KAK5533314.1"/>
    </source>
</evidence>
<dbReference type="InterPro" id="IPR036069">
    <property type="entry name" value="DUF34/NIF3_sf"/>
</dbReference>
<feature type="compositionally biased region" description="Basic residues" evidence="3">
    <location>
        <begin position="327"/>
        <end position="340"/>
    </location>
</feature>
<dbReference type="GO" id="GO:0005739">
    <property type="term" value="C:mitochondrion"/>
    <property type="evidence" value="ECO:0007669"/>
    <property type="project" value="TreeGrafter"/>
</dbReference>